<evidence type="ECO:0000313" key="3">
    <source>
        <dbReference type="Proteomes" id="UP000474758"/>
    </source>
</evidence>
<gene>
    <name evidence="2" type="ORF">G5V65_21750</name>
</gene>
<dbReference type="AlphaFoldDB" id="A0A6M1TYX7"/>
<proteinExistence type="predicted"/>
<accession>A0A6M1TYX7</accession>
<protein>
    <recommendedName>
        <fullName evidence="1">Hedgehog/Intein (Hint) domain-containing protein</fullName>
    </recommendedName>
</protein>
<dbReference type="InterPro" id="IPR036844">
    <property type="entry name" value="Hint_dom_sf"/>
</dbReference>
<dbReference type="RefSeq" id="WP_206526933.1">
    <property type="nucleotide sequence ID" value="NZ_JAALFE010000078.1"/>
</dbReference>
<dbReference type="Proteomes" id="UP000474758">
    <property type="component" value="Unassembled WGS sequence"/>
</dbReference>
<dbReference type="InterPro" id="IPR028992">
    <property type="entry name" value="Hedgehog/Intein_dom"/>
</dbReference>
<dbReference type="Pfam" id="PF13403">
    <property type="entry name" value="Hint_2"/>
    <property type="match status" value="1"/>
</dbReference>
<evidence type="ECO:0000259" key="1">
    <source>
        <dbReference type="Pfam" id="PF13403"/>
    </source>
</evidence>
<keyword evidence="3" id="KW-1185">Reference proteome</keyword>
<comment type="caution">
    <text evidence="2">The sequence shown here is derived from an EMBL/GenBank/DDBJ whole genome shotgun (WGS) entry which is preliminary data.</text>
</comment>
<organism evidence="2 3">
    <name type="scientific">Paragemmobacter kunshanensis</name>
    <dbReference type="NCBI Taxonomy" id="2583234"/>
    <lineage>
        <taxon>Bacteria</taxon>
        <taxon>Pseudomonadati</taxon>
        <taxon>Pseudomonadota</taxon>
        <taxon>Alphaproteobacteria</taxon>
        <taxon>Rhodobacterales</taxon>
        <taxon>Paracoccaceae</taxon>
        <taxon>Paragemmobacter</taxon>
    </lineage>
</organism>
<dbReference type="SUPFAM" id="SSF51294">
    <property type="entry name" value="Hedgehog/intein (Hint) domain"/>
    <property type="match status" value="1"/>
</dbReference>
<sequence length="160" mass="16511">RGFAHGTRIMTPRGWRLVEELVAGDAVSCNQGQAAEIIGLRRMMLAAPGAAAVCVGGEARGQGRGAAPLLLSPDQMIVVAGDRLAAYFGVEEALAPVGALVNGGDLRLIDAPMMEIWYDITLSRACTIVVEGLQVAMGGPADDACPALSVQEARLLSLAA</sequence>
<feature type="non-terminal residue" evidence="2">
    <location>
        <position position="1"/>
    </location>
</feature>
<dbReference type="EMBL" id="JAALFE010000078">
    <property type="protein sequence ID" value="NGQ93500.1"/>
    <property type="molecule type" value="Genomic_DNA"/>
</dbReference>
<feature type="domain" description="Hedgehog/Intein (Hint)" evidence="1">
    <location>
        <begin position="2"/>
        <end position="134"/>
    </location>
</feature>
<name>A0A6M1TYX7_9RHOB</name>
<evidence type="ECO:0000313" key="2">
    <source>
        <dbReference type="EMBL" id="NGQ93500.1"/>
    </source>
</evidence>
<reference evidence="2 3" key="1">
    <citation type="submission" date="2020-02" db="EMBL/GenBank/DDBJ databases">
        <title>Rhodobacter translucens sp. nov., a novel bacterium isolated from activated sludge.</title>
        <authorList>
            <person name="Liu J."/>
        </authorList>
    </citation>
    <scope>NUCLEOTIDE SEQUENCE [LARGE SCALE GENOMIC DNA]</scope>
    <source>
        <strain evidence="2 3">HX-7-19</strain>
    </source>
</reference>